<feature type="binding site" evidence="5">
    <location>
        <position position="400"/>
    </location>
    <ligand>
        <name>Zn(2+)</name>
        <dbReference type="ChEBI" id="CHEBI:29105"/>
        <label>1</label>
    </ligand>
</feature>
<evidence type="ECO:0000256" key="2">
    <source>
        <dbReference type="ARBA" id="ARBA00022801"/>
    </source>
</evidence>
<evidence type="ECO:0000313" key="9">
    <source>
        <dbReference type="EMBL" id="DAZ98213.1"/>
    </source>
</evidence>
<keyword evidence="1 5" id="KW-0479">Metal-binding</keyword>
<feature type="binding site" evidence="5">
    <location>
        <position position="284"/>
    </location>
    <ligand>
        <name>Zn(2+)</name>
        <dbReference type="ChEBI" id="CHEBI:29105"/>
        <label>1</label>
    </ligand>
</feature>
<feature type="binding site" evidence="5">
    <location>
        <position position="284"/>
    </location>
    <ligand>
        <name>Zn(2+)</name>
        <dbReference type="ChEBI" id="CHEBI:29105"/>
        <label>2</label>
    </ligand>
</feature>
<evidence type="ECO:0000256" key="4">
    <source>
        <dbReference type="PIRSR" id="PIRSR623088-2"/>
    </source>
</evidence>
<protein>
    <recommendedName>
        <fullName evidence="6">Phosphodiesterase</fullName>
        <ecNumber evidence="6">3.1.4.-</ecNumber>
    </recommendedName>
</protein>
<dbReference type="PANTHER" id="PTHR11347">
    <property type="entry name" value="CYCLIC NUCLEOTIDE PHOSPHODIESTERASE"/>
    <property type="match status" value="1"/>
</dbReference>
<dbReference type="AlphaFoldDB" id="A0AAV2YYE7"/>
<evidence type="ECO:0000313" key="10">
    <source>
        <dbReference type="Proteomes" id="UP001146120"/>
    </source>
</evidence>
<reference evidence="9" key="2">
    <citation type="journal article" date="2023" name="Microbiol Resour">
        <title>Decontamination and Annotation of the Draft Genome Sequence of the Oomycete Lagenidium giganteum ARSEF 373.</title>
        <authorList>
            <person name="Morgan W.R."/>
            <person name="Tartar A."/>
        </authorList>
    </citation>
    <scope>NUCLEOTIDE SEQUENCE</scope>
    <source>
        <strain evidence="9">ARSEF 373</strain>
    </source>
</reference>
<dbReference type="GO" id="GO:0007165">
    <property type="term" value="P:signal transduction"/>
    <property type="evidence" value="ECO:0007669"/>
    <property type="project" value="InterPro"/>
</dbReference>
<feature type="region of interest" description="Disordered" evidence="7">
    <location>
        <begin position="91"/>
        <end position="149"/>
    </location>
</feature>
<dbReference type="InterPro" id="IPR023088">
    <property type="entry name" value="PDEase"/>
</dbReference>
<evidence type="ECO:0000259" key="8">
    <source>
        <dbReference type="PROSITE" id="PS51845"/>
    </source>
</evidence>
<dbReference type="PRINTS" id="PR00387">
    <property type="entry name" value="PDIESTERASE1"/>
</dbReference>
<comment type="similarity">
    <text evidence="6">Belongs to the cyclic nucleotide phosphodiesterase family.</text>
</comment>
<evidence type="ECO:0000256" key="6">
    <source>
        <dbReference type="RuleBase" id="RU363067"/>
    </source>
</evidence>
<feature type="active site" description="Proton donor" evidence="3">
    <location>
        <position position="243"/>
    </location>
</feature>
<feature type="domain" description="PDEase" evidence="8">
    <location>
        <begin position="162"/>
        <end position="499"/>
    </location>
</feature>
<dbReference type="GO" id="GO:0004114">
    <property type="term" value="F:3',5'-cyclic-nucleotide phosphodiesterase activity"/>
    <property type="evidence" value="ECO:0007669"/>
    <property type="project" value="InterPro"/>
</dbReference>
<evidence type="ECO:0000256" key="1">
    <source>
        <dbReference type="ARBA" id="ARBA00022723"/>
    </source>
</evidence>
<feature type="binding site" evidence="5">
    <location>
        <position position="247"/>
    </location>
    <ligand>
        <name>Zn(2+)</name>
        <dbReference type="ChEBI" id="CHEBI:29105"/>
        <label>1</label>
    </ligand>
</feature>
<dbReference type="PROSITE" id="PS51845">
    <property type="entry name" value="PDEASE_I_2"/>
    <property type="match status" value="1"/>
</dbReference>
<feature type="binding site" evidence="4">
    <location>
        <position position="455"/>
    </location>
    <ligand>
        <name>AMP</name>
        <dbReference type="ChEBI" id="CHEBI:456215"/>
    </ligand>
</feature>
<proteinExistence type="inferred from homology"/>
<name>A0AAV2YYE7_9STRA</name>
<dbReference type="SUPFAM" id="SSF109604">
    <property type="entry name" value="HD-domain/PDEase-like"/>
    <property type="match status" value="1"/>
</dbReference>
<dbReference type="Proteomes" id="UP001146120">
    <property type="component" value="Unassembled WGS sequence"/>
</dbReference>
<feature type="binding site" evidence="5">
    <location>
        <position position="283"/>
    </location>
    <ligand>
        <name>Zn(2+)</name>
        <dbReference type="ChEBI" id="CHEBI:29105"/>
        <label>1</label>
    </ligand>
</feature>
<keyword evidence="10" id="KW-1185">Reference proteome</keyword>
<dbReference type="EC" id="3.1.4.-" evidence="6"/>
<feature type="binding site" evidence="4">
    <location>
        <position position="400"/>
    </location>
    <ligand>
        <name>AMP</name>
        <dbReference type="ChEBI" id="CHEBI:456215"/>
    </ligand>
</feature>
<comment type="cofactor">
    <cofactor evidence="6">
        <name>a divalent metal cation</name>
        <dbReference type="ChEBI" id="CHEBI:60240"/>
    </cofactor>
    <text evidence="6">Binds 2 divalent metal cations per subunit. Site 1 may preferentially bind zinc ions, while site 2 has a preference for magnesium and/or manganese ions.</text>
</comment>
<dbReference type="InterPro" id="IPR002073">
    <property type="entry name" value="PDEase_catalytic_dom"/>
</dbReference>
<comment type="caution">
    <text evidence="9">The sequence shown here is derived from an EMBL/GenBank/DDBJ whole genome shotgun (WGS) entry which is preliminary data.</text>
</comment>
<feature type="binding site" evidence="4">
    <location>
        <position position="284"/>
    </location>
    <ligand>
        <name>AMP</name>
        <dbReference type="ChEBI" id="CHEBI:456215"/>
    </ligand>
</feature>
<evidence type="ECO:0000256" key="3">
    <source>
        <dbReference type="PIRSR" id="PIRSR623088-1"/>
    </source>
</evidence>
<dbReference type="InterPro" id="IPR023174">
    <property type="entry name" value="PDEase_CS"/>
</dbReference>
<dbReference type="Pfam" id="PF00233">
    <property type="entry name" value="PDEase_I"/>
    <property type="match status" value="1"/>
</dbReference>
<dbReference type="PROSITE" id="PS00126">
    <property type="entry name" value="PDEASE_I_1"/>
    <property type="match status" value="1"/>
</dbReference>
<keyword evidence="2 6" id="KW-0378">Hydrolase</keyword>
<feature type="binding site" evidence="4">
    <location>
        <begin position="243"/>
        <end position="247"/>
    </location>
    <ligand>
        <name>AMP</name>
        <dbReference type="ChEBI" id="CHEBI:456215"/>
    </ligand>
</feature>
<sequence length="511" mass="57005">MDDDDDDLDLFALEDRDEACKYQRKIGGRNARSCTDEPIDVTQQHSGSNLEAKIKAIAHYLKNVGTNLRKHAREGRRERLALSQFTTHKSAPDVLGRPRLSIPIRMSNSGGPSSSRDHTTSKVDDCDSALVSPVQQASPPSRKRGRPSNAIFRDDELRTLCRRCDVPVKHVTEVADMIMAGFGTHLLDVIVLEELVGCNNIVLVVGMLVFTALDCGEEYMDMQRLPAFLRHVQVRYCAENPFHNACHAADVLHTLFMLFWNTTLGAKISGYNKVGALLAAVMHDIDHVGFTNDFLLKTNHDIAIQFPSKAPMEAMHAAMAVQLLGDSKYGLLSKMTPRQQTQVKKTVREVIIATALCYQRDMLNDMKQPTAEEVDVNDDVDVLPQTLQVLVLRCATHVSDISQTMKPFTVHQKWVARLNEEHFQQGDVDGRHGHGISPFFCFRHQLSHLAFLKCQVGFLMNVALPAVETLASVPWMDISILLEGIRNNIATWTSQLQDEESNVGDCISGSP</sequence>
<feature type="compositionally biased region" description="Basic and acidic residues" evidence="7">
    <location>
        <begin position="115"/>
        <end position="125"/>
    </location>
</feature>
<gene>
    <name evidence="9" type="ORF">N0F65_005345</name>
</gene>
<accession>A0AAV2YYE7</accession>
<dbReference type="GO" id="GO:0046872">
    <property type="term" value="F:metal ion binding"/>
    <property type="evidence" value="ECO:0007669"/>
    <property type="project" value="UniProtKB-KW"/>
</dbReference>
<dbReference type="InterPro" id="IPR036971">
    <property type="entry name" value="PDEase_catalytic_dom_sf"/>
</dbReference>
<reference evidence="9" key="1">
    <citation type="submission" date="2022-11" db="EMBL/GenBank/DDBJ databases">
        <authorList>
            <person name="Morgan W.R."/>
            <person name="Tartar A."/>
        </authorList>
    </citation>
    <scope>NUCLEOTIDE SEQUENCE</scope>
    <source>
        <strain evidence="9">ARSEF 373</strain>
    </source>
</reference>
<dbReference type="EMBL" id="DAKRPA010000113">
    <property type="protein sequence ID" value="DAZ98213.1"/>
    <property type="molecule type" value="Genomic_DNA"/>
</dbReference>
<evidence type="ECO:0000256" key="5">
    <source>
        <dbReference type="PIRSR" id="PIRSR623088-3"/>
    </source>
</evidence>
<organism evidence="9 10">
    <name type="scientific">Lagenidium giganteum</name>
    <dbReference type="NCBI Taxonomy" id="4803"/>
    <lineage>
        <taxon>Eukaryota</taxon>
        <taxon>Sar</taxon>
        <taxon>Stramenopiles</taxon>
        <taxon>Oomycota</taxon>
        <taxon>Peronosporomycetes</taxon>
        <taxon>Pythiales</taxon>
        <taxon>Pythiaceae</taxon>
    </lineage>
</organism>
<dbReference type="Gene3D" id="1.10.1300.10">
    <property type="entry name" value="3'5'-cyclic nucleotide phosphodiesterase, catalytic domain"/>
    <property type="match status" value="1"/>
</dbReference>
<evidence type="ECO:0000256" key="7">
    <source>
        <dbReference type="SAM" id="MobiDB-lite"/>
    </source>
</evidence>